<sequence length="338" mass="34939">MLVAGAAMVASANASPDDLVSACKSGDLVKVKSLVGSGERVTAPGSDGVLPLMAACLNGHVPVARYLVEAGADVKTPDDYGWTPLAGAARGGNMELVTLLVEQGADPTGKGVWPTPIECAVQGGNKDVVAFLLDKGAPANVVSRSGVSLLMDACGRGDVALAGLLVKHGADVNFKSPVGRNCMTSACFGGHLDMVKLLHGKGLPLCSVDSNGGSCLLFAAMSGNGELVKYILDHGKDEKGESIYVDTLDKDENTPLLVLVSRVPSKGVVDTKMMELLLERGADPSRANAKGLTAIGLLKEFSGKLSEALEKGAVNPGLKSLLGEMKEMEAKMEKKVRK</sequence>
<evidence type="ECO:0000256" key="3">
    <source>
        <dbReference type="PROSITE-ProRule" id="PRU00023"/>
    </source>
</evidence>
<dbReference type="SUPFAM" id="SSF48403">
    <property type="entry name" value="Ankyrin repeat"/>
    <property type="match status" value="1"/>
</dbReference>
<feature type="repeat" description="ANK" evidence="3">
    <location>
        <begin position="80"/>
        <end position="112"/>
    </location>
</feature>
<dbReference type="InterPro" id="IPR002110">
    <property type="entry name" value="Ankyrin_rpt"/>
</dbReference>
<feature type="repeat" description="ANK" evidence="3">
    <location>
        <begin position="145"/>
        <end position="177"/>
    </location>
</feature>
<feature type="repeat" description="ANK" evidence="3">
    <location>
        <begin position="115"/>
        <end position="144"/>
    </location>
</feature>
<keyword evidence="2 3" id="KW-0040">ANK repeat</keyword>
<dbReference type="Proteomes" id="UP000176204">
    <property type="component" value="Chromosome I"/>
</dbReference>
<dbReference type="PRINTS" id="PR01415">
    <property type="entry name" value="ANKYRIN"/>
</dbReference>
<dbReference type="KEGG" id="agl:PYTT_0902"/>
<keyword evidence="5" id="KW-1185">Reference proteome</keyword>
<name>A0A1H6KYM6_9BACT</name>
<gene>
    <name evidence="4" type="ORF">PYTT_0902</name>
</gene>
<dbReference type="PROSITE" id="PS50088">
    <property type="entry name" value="ANK_REPEAT"/>
    <property type="match status" value="5"/>
</dbReference>
<dbReference type="SMART" id="SM00248">
    <property type="entry name" value="ANK"/>
    <property type="match status" value="7"/>
</dbReference>
<proteinExistence type="predicted"/>
<dbReference type="PANTHER" id="PTHR24171:SF9">
    <property type="entry name" value="ANKYRIN REPEAT DOMAIN-CONTAINING PROTEIN 39"/>
    <property type="match status" value="1"/>
</dbReference>
<reference evidence="5" key="1">
    <citation type="submission" date="2016-09" db="EMBL/GenBank/DDBJ databases">
        <authorList>
            <person name="Koehorst J."/>
        </authorList>
    </citation>
    <scope>NUCLEOTIDE SEQUENCE [LARGE SCALE GENOMIC DNA]</scope>
</reference>
<dbReference type="Gene3D" id="1.25.40.20">
    <property type="entry name" value="Ankyrin repeat-containing domain"/>
    <property type="match status" value="2"/>
</dbReference>
<keyword evidence="1" id="KW-0677">Repeat</keyword>
<dbReference type="InterPro" id="IPR036770">
    <property type="entry name" value="Ankyrin_rpt-contain_sf"/>
</dbReference>
<accession>A0A1H6KYM6</accession>
<evidence type="ECO:0000256" key="1">
    <source>
        <dbReference type="ARBA" id="ARBA00022737"/>
    </source>
</evidence>
<dbReference type="EMBL" id="LT629973">
    <property type="protein sequence ID" value="SEH80771.1"/>
    <property type="molecule type" value="Genomic_DNA"/>
</dbReference>
<dbReference type="Pfam" id="PF12796">
    <property type="entry name" value="Ank_2"/>
    <property type="match status" value="2"/>
</dbReference>
<dbReference type="Pfam" id="PF00023">
    <property type="entry name" value="Ank"/>
    <property type="match status" value="1"/>
</dbReference>
<dbReference type="AlphaFoldDB" id="A0A1H6KYM6"/>
<evidence type="ECO:0000256" key="2">
    <source>
        <dbReference type="ARBA" id="ARBA00023043"/>
    </source>
</evidence>
<evidence type="ECO:0000313" key="4">
    <source>
        <dbReference type="EMBL" id="SEH80771.1"/>
    </source>
</evidence>
<dbReference type="STRING" id="1679444.PYTT_0902"/>
<dbReference type="PROSITE" id="PS50297">
    <property type="entry name" value="ANK_REP_REGION"/>
    <property type="match status" value="4"/>
</dbReference>
<feature type="repeat" description="ANK" evidence="3">
    <location>
        <begin position="211"/>
        <end position="237"/>
    </location>
</feature>
<protein>
    <submittedName>
        <fullName evidence="4">Ankyrin repeats (3 copies)</fullName>
    </submittedName>
</protein>
<evidence type="ECO:0000313" key="5">
    <source>
        <dbReference type="Proteomes" id="UP000176204"/>
    </source>
</evidence>
<organism evidence="4 5">
    <name type="scientific">Akkermansia glycaniphila</name>
    <dbReference type="NCBI Taxonomy" id="1679444"/>
    <lineage>
        <taxon>Bacteria</taxon>
        <taxon>Pseudomonadati</taxon>
        <taxon>Verrucomicrobiota</taxon>
        <taxon>Verrucomicrobiia</taxon>
        <taxon>Verrucomicrobiales</taxon>
        <taxon>Akkermansiaceae</taxon>
        <taxon>Akkermansia</taxon>
    </lineage>
</organism>
<feature type="repeat" description="ANK" evidence="3">
    <location>
        <begin position="47"/>
        <end position="79"/>
    </location>
</feature>
<dbReference type="PANTHER" id="PTHR24171">
    <property type="entry name" value="ANKYRIN REPEAT DOMAIN-CONTAINING PROTEIN 39-RELATED"/>
    <property type="match status" value="1"/>
</dbReference>